<sequence length="381" mass="42380">MAENENGQERSEQPTAKRLRESREKGQIARSREFNTVVVLLAGASSLLLFGGYFGTRIANLMTDALDLERGLIFDPALMIPHLAAMIERALLILAPLFMMLVVVALMGPVLIGGINFSAESLTPKFSKMNPLKGLKRVFSVTGLMELVKGIGKFFLVALVAGLAINMIWGTLMSLGDQPIRQAIVQTGHMATWVFLIASVALILVAAIDVPFQLWNHNKQLKMTLQEVKDEFKDTEGKPEVKGRIRQMQMEASRRRMMAEVPKADVVITNPTHYAVALQYEPATMRAPRLLAKGADAVAKAIREIAEENRITLVEAPRVARAIYFTTELDQDIPGGLFVAVARILAYVYQLKREDFGVELPDELPVPEEYLDPQSARRVRR</sequence>
<feature type="transmembrane region" description="Helical" evidence="13">
    <location>
        <begin position="192"/>
        <end position="215"/>
    </location>
</feature>
<organism evidence="15 16">
    <name type="scientific">Imhoffiella purpurea</name>
    <dbReference type="NCBI Taxonomy" id="1249627"/>
    <lineage>
        <taxon>Bacteria</taxon>
        <taxon>Pseudomonadati</taxon>
        <taxon>Pseudomonadota</taxon>
        <taxon>Gammaproteobacteria</taxon>
        <taxon>Chromatiales</taxon>
        <taxon>Chromatiaceae</taxon>
        <taxon>Imhoffiella</taxon>
    </lineage>
</organism>
<dbReference type="PANTHER" id="PTHR30531:SF12">
    <property type="entry name" value="FLAGELLAR BIOSYNTHETIC PROTEIN FLHB"/>
    <property type="match status" value="1"/>
</dbReference>
<keyword evidence="15" id="KW-0282">Flagellum</keyword>
<gene>
    <name evidence="13" type="primary">flhB</name>
    <name evidence="15" type="ORF">D779_2493</name>
</gene>
<evidence type="ECO:0000256" key="3">
    <source>
        <dbReference type="ARBA" id="ARBA00021622"/>
    </source>
</evidence>
<dbReference type="SUPFAM" id="SSF160544">
    <property type="entry name" value="EscU C-terminal domain-like"/>
    <property type="match status" value="1"/>
</dbReference>
<dbReference type="InterPro" id="IPR029025">
    <property type="entry name" value="T3SS_substrate_exporter_C"/>
</dbReference>
<evidence type="ECO:0000256" key="8">
    <source>
        <dbReference type="ARBA" id="ARBA00022927"/>
    </source>
</evidence>
<feature type="transmembrane region" description="Helical" evidence="13">
    <location>
        <begin position="34"/>
        <end position="54"/>
    </location>
</feature>
<evidence type="ECO:0000313" key="16">
    <source>
        <dbReference type="Proteomes" id="UP000019460"/>
    </source>
</evidence>
<keyword evidence="8 13" id="KW-0653">Protein transport</keyword>
<comment type="subcellular location">
    <subcellularLocation>
        <location evidence="1">Cell membrane</location>
        <topology evidence="1">Multi-pass membrane protein</topology>
    </subcellularLocation>
</comment>
<dbReference type="PANTHER" id="PTHR30531">
    <property type="entry name" value="FLAGELLAR BIOSYNTHETIC PROTEIN FLHB"/>
    <property type="match status" value="1"/>
</dbReference>
<evidence type="ECO:0000256" key="12">
    <source>
        <dbReference type="ARBA" id="ARBA00025078"/>
    </source>
</evidence>
<keyword evidence="16" id="KW-1185">Reference proteome</keyword>
<evidence type="ECO:0000256" key="10">
    <source>
        <dbReference type="ARBA" id="ARBA00023136"/>
    </source>
</evidence>
<dbReference type="NCBIfam" id="TIGR00328">
    <property type="entry name" value="flhB"/>
    <property type="match status" value="1"/>
</dbReference>
<keyword evidence="4 13" id="KW-0813">Transport</keyword>
<keyword evidence="5 13" id="KW-1003">Cell membrane</keyword>
<dbReference type="eggNOG" id="COG1377">
    <property type="taxonomic scope" value="Bacteria"/>
</dbReference>
<comment type="similarity">
    <text evidence="2 13">Belongs to the type III secretion exporter family.</text>
</comment>
<feature type="region of interest" description="Disordered" evidence="14">
    <location>
        <begin position="1"/>
        <end position="24"/>
    </location>
</feature>
<evidence type="ECO:0000256" key="1">
    <source>
        <dbReference type="ARBA" id="ARBA00004651"/>
    </source>
</evidence>
<evidence type="ECO:0000256" key="2">
    <source>
        <dbReference type="ARBA" id="ARBA00010690"/>
    </source>
</evidence>
<feature type="transmembrane region" description="Helical" evidence="13">
    <location>
        <begin position="91"/>
        <end position="119"/>
    </location>
</feature>
<proteinExistence type="inferred from homology"/>
<dbReference type="RefSeq" id="WP_043748719.1">
    <property type="nucleotide sequence ID" value="NZ_AONC01000004.1"/>
</dbReference>
<evidence type="ECO:0000256" key="13">
    <source>
        <dbReference type="RuleBase" id="RU364091"/>
    </source>
</evidence>
<dbReference type="Proteomes" id="UP000019460">
    <property type="component" value="Unassembled WGS sequence"/>
</dbReference>
<feature type="transmembrane region" description="Helical" evidence="13">
    <location>
        <begin position="154"/>
        <end position="172"/>
    </location>
</feature>
<reference evidence="15 16" key="1">
    <citation type="submission" date="2012-11" db="EMBL/GenBank/DDBJ databases">
        <title>Genome assembly of Thiorhodococcus sp. AK35.</title>
        <authorList>
            <person name="Nupur N."/>
            <person name="Khatri I."/>
            <person name="Subramanian S."/>
            <person name="Pinnaka A."/>
        </authorList>
    </citation>
    <scope>NUCLEOTIDE SEQUENCE [LARGE SCALE GENOMIC DNA]</scope>
    <source>
        <strain evidence="15 16">AK35</strain>
    </source>
</reference>
<evidence type="ECO:0000256" key="14">
    <source>
        <dbReference type="SAM" id="MobiDB-lite"/>
    </source>
</evidence>
<name>W9VLC7_9GAMM</name>
<keyword evidence="15" id="KW-0969">Cilium</keyword>
<keyword evidence="9 13" id="KW-1133">Transmembrane helix</keyword>
<evidence type="ECO:0000256" key="9">
    <source>
        <dbReference type="ARBA" id="ARBA00022989"/>
    </source>
</evidence>
<dbReference type="EMBL" id="AONC01000004">
    <property type="protein sequence ID" value="EXJ16882.1"/>
    <property type="molecule type" value="Genomic_DNA"/>
</dbReference>
<dbReference type="PATRIC" id="fig|1249627.3.peg.448"/>
<dbReference type="InterPro" id="IPR006135">
    <property type="entry name" value="T3SS_substrate_exporter"/>
</dbReference>
<dbReference type="STRING" id="1249627.D779_2493"/>
<keyword evidence="15" id="KW-0966">Cell projection</keyword>
<dbReference type="PRINTS" id="PR00950">
    <property type="entry name" value="TYPE3IMSPROT"/>
</dbReference>
<dbReference type="GO" id="GO:0005886">
    <property type="term" value="C:plasma membrane"/>
    <property type="evidence" value="ECO:0007669"/>
    <property type="project" value="UniProtKB-SubCell"/>
</dbReference>
<dbReference type="Gene3D" id="3.40.1690.10">
    <property type="entry name" value="secretion proteins EscU"/>
    <property type="match status" value="1"/>
</dbReference>
<keyword evidence="11 13" id="KW-1006">Bacterial flagellum protein export</keyword>
<protein>
    <recommendedName>
        <fullName evidence="3 13">Flagellar biosynthetic protein FlhB</fullName>
    </recommendedName>
</protein>
<evidence type="ECO:0000256" key="4">
    <source>
        <dbReference type="ARBA" id="ARBA00022448"/>
    </source>
</evidence>
<dbReference type="GO" id="GO:0009306">
    <property type="term" value="P:protein secretion"/>
    <property type="evidence" value="ECO:0007669"/>
    <property type="project" value="InterPro"/>
</dbReference>
<evidence type="ECO:0000256" key="7">
    <source>
        <dbReference type="ARBA" id="ARBA00022795"/>
    </source>
</evidence>
<evidence type="ECO:0000256" key="6">
    <source>
        <dbReference type="ARBA" id="ARBA00022692"/>
    </source>
</evidence>
<evidence type="ECO:0000256" key="5">
    <source>
        <dbReference type="ARBA" id="ARBA00022475"/>
    </source>
</evidence>
<dbReference type="Gene3D" id="6.10.250.2080">
    <property type="match status" value="1"/>
</dbReference>
<dbReference type="Pfam" id="PF01312">
    <property type="entry name" value="Bac_export_2"/>
    <property type="match status" value="1"/>
</dbReference>
<comment type="caution">
    <text evidence="15">The sequence shown here is derived from an EMBL/GenBank/DDBJ whole genome shotgun (WGS) entry which is preliminary data.</text>
</comment>
<dbReference type="GO" id="GO:0044780">
    <property type="term" value="P:bacterial-type flagellum assembly"/>
    <property type="evidence" value="ECO:0007669"/>
    <property type="project" value="InterPro"/>
</dbReference>
<evidence type="ECO:0000313" key="15">
    <source>
        <dbReference type="EMBL" id="EXJ16882.1"/>
    </source>
</evidence>
<dbReference type="InterPro" id="IPR006136">
    <property type="entry name" value="FlhB"/>
</dbReference>
<accession>W9VLC7</accession>
<dbReference type="OrthoDB" id="9807950at2"/>
<keyword evidence="10 13" id="KW-0472">Membrane</keyword>
<dbReference type="AlphaFoldDB" id="W9VLC7"/>
<evidence type="ECO:0000256" key="11">
    <source>
        <dbReference type="ARBA" id="ARBA00023225"/>
    </source>
</evidence>
<keyword evidence="6 13" id="KW-0812">Transmembrane</keyword>
<keyword evidence="7 13" id="KW-1005">Bacterial flagellum biogenesis</keyword>
<comment type="function">
    <text evidence="12 13">Required for formation of the rod structure in the basal body of the flagellar apparatus. Together with FliI and FliH, may constitute the export apparatus of flagellin.</text>
</comment>